<comment type="caution">
    <text evidence="2">The sequence shown here is derived from an EMBL/GenBank/DDBJ whole genome shotgun (WGS) entry which is preliminary data.</text>
</comment>
<evidence type="ECO:0000313" key="2">
    <source>
        <dbReference type="EMBL" id="MBH5338838.1"/>
    </source>
</evidence>
<reference evidence="2 3" key="1">
    <citation type="submission" date="2020-09" db="EMBL/GenBank/DDBJ databases">
        <title>Biosynthesis of the nuclear factor of activated T cells inhibitor NFAT-133 and its congeners in Streptomyces pactum.</title>
        <authorList>
            <person name="Zhou W."/>
            <person name="Posri P."/>
            <person name="Abugrain M.E."/>
            <person name="Weisberg A.J."/>
            <person name="Chang J.H."/>
            <person name="Mahmud T."/>
        </authorList>
    </citation>
    <scope>NUCLEOTIDE SEQUENCE [LARGE SCALE GENOMIC DNA]</scope>
    <source>
        <strain evidence="2 3">ATCC 27456</strain>
    </source>
</reference>
<name>A0ABS0NUI0_9ACTN</name>
<dbReference type="RefSeq" id="WP_197990297.1">
    <property type="nucleotide sequence ID" value="NZ_JACYXC010000001.1"/>
</dbReference>
<dbReference type="Pfam" id="PF21863">
    <property type="entry name" value="HTH_67"/>
    <property type="match status" value="1"/>
</dbReference>
<protein>
    <recommendedName>
        <fullName evidence="4">SalK</fullName>
    </recommendedName>
</protein>
<accession>A0ABS0NUI0</accession>
<evidence type="ECO:0000313" key="3">
    <source>
        <dbReference type="Proteomes" id="UP000807371"/>
    </source>
</evidence>
<keyword evidence="3" id="KW-1185">Reference proteome</keyword>
<organism evidence="2 3">
    <name type="scientific">Streptomyces pactum</name>
    <dbReference type="NCBI Taxonomy" id="68249"/>
    <lineage>
        <taxon>Bacteria</taxon>
        <taxon>Bacillati</taxon>
        <taxon>Actinomycetota</taxon>
        <taxon>Actinomycetes</taxon>
        <taxon>Kitasatosporales</taxon>
        <taxon>Streptomycetaceae</taxon>
        <taxon>Streptomyces</taxon>
    </lineage>
</organism>
<dbReference type="NCBIfam" id="NF047719">
    <property type="entry name" value="SCO6745_fam_HTH"/>
    <property type="match status" value="1"/>
</dbReference>
<evidence type="ECO:0008006" key="4">
    <source>
        <dbReference type="Google" id="ProtNLM"/>
    </source>
</evidence>
<dbReference type="EMBL" id="JACYXC010000001">
    <property type="protein sequence ID" value="MBH5336954.1"/>
    <property type="molecule type" value="Genomic_DNA"/>
</dbReference>
<dbReference type="Proteomes" id="UP000807371">
    <property type="component" value="Unassembled WGS sequence"/>
</dbReference>
<evidence type="ECO:0000313" key="1">
    <source>
        <dbReference type="EMBL" id="MBH5336954.1"/>
    </source>
</evidence>
<proteinExistence type="predicted"/>
<sequence length="293" mass="31554">MTRHQALARRMWHHLEGLHACLYFAPQAFEEAAALGYDNSSRWPSYFAWRAAPLGAAGPELVTATFHSFSPRTVAEHVPGVWSVATPEEVLAARLRAVDRTYRALAPEVIGGREIAEAAALATEAAGYADAAGRPLAAANRDLPWSDEPHLALWQALTVLREHRGDGHLAAVLAAGLDPCESLVSFAAVDAAPEENFAARGWSPEQWAAARERLAERGWVDGAGKATERGRQGRDDIERRTDLLAAGPWRALGEERAERLAALTLPLLAAVFGSGMLPARSTLGIGTVQVTYD</sequence>
<dbReference type="InterPro" id="IPR054058">
    <property type="entry name" value="HTH_67"/>
</dbReference>
<gene>
    <name evidence="1" type="ORF">IHE55_20170</name>
    <name evidence="2" type="ORF">IHE55_30330</name>
</gene>
<dbReference type="EMBL" id="JACYXC010000011">
    <property type="protein sequence ID" value="MBH5338838.1"/>
    <property type="molecule type" value="Genomic_DNA"/>
</dbReference>